<organism evidence="1 2">
    <name type="scientific">Polystyrenella longa</name>
    <dbReference type="NCBI Taxonomy" id="2528007"/>
    <lineage>
        <taxon>Bacteria</taxon>
        <taxon>Pseudomonadati</taxon>
        <taxon>Planctomycetota</taxon>
        <taxon>Planctomycetia</taxon>
        <taxon>Planctomycetales</taxon>
        <taxon>Planctomycetaceae</taxon>
        <taxon>Polystyrenella</taxon>
    </lineage>
</organism>
<name>A0A518CMD7_9PLAN</name>
<protein>
    <submittedName>
        <fullName evidence="1">Uncharacterized protein</fullName>
    </submittedName>
</protein>
<dbReference type="Proteomes" id="UP000317178">
    <property type="component" value="Chromosome"/>
</dbReference>
<dbReference type="AlphaFoldDB" id="A0A518CMD7"/>
<evidence type="ECO:0000313" key="1">
    <source>
        <dbReference type="EMBL" id="QDU80363.1"/>
    </source>
</evidence>
<dbReference type="OrthoDB" id="213867at2"/>
<accession>A0A518CMD7</accession>
<keyword evidence="2" id="KW-1185">Reference proteome</keyword>
<reference evidence="1 2" key="1">
    <citation type="submission" date="2019-02" db="EMBL/GenBank/DDBJ databases">
        <title>Deep-cultivation of Planctomycetes and their phenomic and genomic characterization uncovers novel biology.</title>
        <authorList>
            <person name="Wiegand S."/>
            <person name="Jogler M."/>
            <person name="Boedeker C."/>
            <person name="Pinto D."/>
            <person name="Vollmers J."/>
            <person name="Rivas-Marin E."/>
            <person name="Kohn T."/>
            <person name="Peeters S.H."/>
            <person name="Heuer A."/>
            <person name="Rast P."/>
            <person name="Oberbeckmann S."/>
            <person name="Bunk B."/>
            <person name="Jeske O."/>
            <person name="Meyerdierks A."/>
            <person name="Storesund J.E."/>
            <person name="Kallscheuer N."/>
            <person name="Luecker S."/>
            <person name="Lage O.M."/>
            <person name="Pohl T."/>
            <person name="Merkel B.J."/>
            <person name="Hornburger P."/>
            <person name="Mueller R.-W."/>
            <person name="Bruemmer F."/>
            <person name="Labrenz M."/>
            <person name="Spormann A.M."/>
            <person name="Op den Camp H."/>
            <person name="Overmann J."/>
            <person name="Amann R."/>
            <person name="Jetten M.S.M."/>
            <person name="Mascher T."/>
            <person name="Medema M.H."/>
            <person name="Devos D.P."/>
            <person name="Kaster A.-K."/>
            <person name="Ovreas L."/>
            <person name="Rohde M."/>
            <person name="Galperin M.Y."/>
            <person name="Jogler C."/>
        </authorList>
    </citation>
    <scope>NUCLEOTIDE SEQUENCE [LARGE SCALE GENOMIC DNA]</scope>
    <source>
        <strain evidence="1 2">Pla110</strain>
    </source>
</reference>
<gene>
    <name evidence="1" type="ORF">Pla110_20900</name>
</gene>
<dbReference type="EMBL" id="CP036281">
    <property type="protein sequence ID" value="QDU80363.1"/>
    <property type="molecule type" value="Genomic_DNA"/>
</dbReference>
<sequence>MKQKKTLCMGLVLGVLAGITVSYCLPSQPTKASTVDRAEKFIMATCPVDGSSEAVFVLDLLSGQLRGAWLNPRSGRFTNFYSYNIAGDFNIDPAAGQPSFTLTTGVASLPNTGRAQNGNGVIYVAELTTGQVNAYMLQYNTNQNQQNQQAPITRLDSFPWRAVLE</sequence>
<evidence type="ECO:0000313" key="2">
    <source>
        <dbReference type="Proteomes" id="UP000317178"/>
    </source>
</evidence>
<dbReference type="RefSeq" id="WP_144995651.1">
    <property type="nucleotide sequence ID" value="NZ_CP036281.1"/>
</dbReference>
<dbReference type="KEGG" id="plon:Pla110_20900"/>
<proteinExistence type="predicted"/>